<feature type="binding site" evidence="8">
    <location>
        <begin position="607"/>
        <end position="611"/>
    </location>
    <ligand>
        <name>GTP</name>
        <dbReference type="ChEBI" id="CHEBI:37565"/>
    </ligand>
</feature>
<evidence type="ECO:0000256" key="6">
    <source>
        <dbReference type="ARBA" id="ARBA00023134"/>
    </source>
</evidence>
<feature type="domain" description="Tr-type G" evidence="11">
    <location>
        <begin position="548"/>
        <end position="721"/>
    </location>
</feature>
<dbReference type="Proteomes" id="UP000647836">
    <property type="component" value="Unassembled WGS sequence"/>
</dbReference>
<dbReference type="NCBIfam" id="TIGR00487">
    <property type="entry name" value="IF-2"/>
    <property type="match status" value="1"/>
</dbReference>
<dbReference type="InterPro" id="IPR006847">
    <property type="entry name" value="IF2_N"/>
</dbReference>
<dbReference type="InterPro" id="IPR044145">
    <property type="entry name" value="IF2_II"/>
</dbReference>
<keyword evidence="4 8" id="KW-0547">Nucleotide-binding</keyword>
<dbReference type="EMBL" id="JADEXF010000188">
    <property type="protein sequence ID" value="MBE9104837.1"/>
    <property type="molecule type" value="Genomic_DNA"/>
</dbReference>
<dbReference type="PROSITE" id="PS01176">
    <property type="entry name" value="IF2"/>
    <property type="match status" value="1"/>
</dbReference>
<dbReference type="Gene3D" id="1.10.10.2480">
    <property type="match status" value="1"/>
</dbReference>
<proteinExistence type="inferred from homology"/>
<feature type="binding site" evidence="8">
    <location>
        <begin position="661"/>
        <end position="664"/>
    </location>
    <ligand>
        <name>GTP</name>
        <dbReference type="ChEBI" id="CHEBI:37565"/>
    </ligand>
</feature>
<dbReference type="InterPro" id="IPR023115">
    <property type="entry name" value="TIF_IF2_dom3"/>
</dbReference>
<comment type="subcellular location">
    <subcellularLocation>
        <location evidence="8">Cytoplasm</location>
    </subcellularLocation>
</comment>
<keyword evidence="6 8" id="KW-0342">GTP-binding</keyword>
<organism evidence="12 13">
    <name type="scientific">Nostoc cf. edaphicum LEGE 07299</name>
    <dbReference type="NCBI Taxonomy" id="2777974"/>
    <lineage>
        <taxon>Bacteria</taxon>
        <taxon>Bacillati</taxon>
        <taxon>Cyanobacteriota</taxon>
        <taxon>Cyanophyceae</taxon>
        <taxon>Nostocales</taxon>
        <taxon>Nostocaceae</taxon>
        <taxon>Nostoc</taxon>
    </lineage>
</organism>
<sequence>MNNGKVRIYELSKELNLDNKELLAICDQLDIAVKSHSSTISESEAENIRAAAEKLATTNVSAKKELGTTSHKPNSPPNGGRNRPAAPHKQQILEIRKPKILRNTTPNAPEASLANNTQAALSEANPPSPPRPFATPVSPLKPAAPTRPVPRTQSETQEQPPIADLEQTPNPNPAPEKIASQKPEKTVSPRPKSEKPIKPQLVAPPARPAAEEAQVVADEAPVSQADKPILKRDQRVRPAEGDREQIKPRVAKLPTDQSPPGAPQRTSRPTPAPSRPEQRGNRPSAPSQLGEGQRPRPARPGEAVAAAMPIATPPRQMSGIAGKSQGLGDEPVTPDLLDLKRPSPPRPTKGGKKWVEEEIIDEVKEKAKAGVKGKRIKPILDDEFEEDLLDDDDIDSPATVQVSLSIARPPKPKATRPVQMPGATLASAPTARARKSGSRSGSKSGGRDHHQNRRQEAETKRDRPEKVTITGPLTVQELSDVLGVADTEIVKILFLKGMAVSITQNLDIPTITLVGKELEIEVETVEREAEARKITEMVGAEDLEYLHRRPPVVTIMGHVDHGKTTLLDSIRKTKVAAGEAGGITQHIGAYHVDLEHEGKPQQIVFLDTPGHEAFTAMRARGARVTDIAVLVVAADDGVRPQTIEAISHAQAAGVPIVVAINKIDKEGAQPERVKQELTQYGLTSEDWGGETIMVPVSAIRGENLDTLLEMILLVAEVAELSANPDRTAKGTVIEAHLDKAKGAVATLLIQNGTLHVGDILVAGSAFGKVRAMVDDRGKRVDIASPSFAVEVLGLSDVPAAGDEFEVFQNEKEARALASDRADRQRLSRLLQGRVTLTTLSAQAQEGELKELNLILKGDVQGSVEAIVGALKQIPQNEVQIRMLLATAGEITETDIDLAAASNAVIIGFNTTFASGARQAADEAGVDVREYNVIYKLLEDIQDALEGLLEPELVEEPLGQTEVRAVFPVGRGAVAGCYVQSGKLVRNCKVRVRRNGKVIFEGVLDSLKRMKEDSREVNAGYECGVGIDKFNDWVEGDIIEAYQMVTKRRTLTLTR</sequence>
<feature type="compositionally biased region" description="Basic and acidic residues" evidence="10">
    <location>
        <begin position="445"/>
        <end position="466"/>
    </location>
</feature>
<dbReference type="PANTHER" id="PTHR43381:SF5">
    <property type="entry name" value="TR-TYPE G DOMAIN-CONTAINING PROTEIN"/>
    <property type="match status" value="1"/>
</dbReference>
<evidence type="ECO:0000256" key="10">
    <source>
        <dbReference type="SAM" id="MobiDB-lite"/>
    </source>
</evidence>
<evidence type="ECO:0000313" key="13">
    <source>
        <dbReference type="Proteomes" id="UP000647836"/>
    </source>
</evidence>
<dbReference type="InterPro" id="IPR053905">
    <property type="entry name" value="EF-G-like_DII"/>
</dbReference>
<dbReference type="RefSeq" id="WP_194042654.1">
    <property type="nucleotide sequence ID" value="NZ_JADEXF010000188.1"/>
</dbReference>
<feature type="region of interest" description="Disordered" evidence="10">
    <location>
        <begin position="116"/>
        <end position="355"/>
    </location>
</feature>
<dbReference type="PANTHER" id="PTHR43381">
    <property type="entry name" value="TRANSLATION INITIATION FACTOR IF-2-RELATED"/>
    <property type="match status" value="1"/>
</dbReference>
<dbReference type="CDD" id="cd03702">
    <property type="entry name" value="IF2_mtIF2_II"/>
    <property type="match status" value="1"/>
</dbReference>
<name>A0ABR9TYH3_9NOSO</name>
<keyword evidence="13" id="KW-1185">Reference proteome</keyword>
<comment type="caution">
    <text evidence="12">The sequence shown here is derived from an EMBL/GenBank/DDBJ whole genome shotgun (WGS) entry which is preliminary data.</text>
</comment>
<dbReference type="Pfam" id="PF22042">
    <property type="entry name" value="EF-G_D2"/>
    <property type="match status" value="1"/>
</dbReference>
<keyword evidence="5 8" id="KW-0648">Protein biosynthesis</keyword>
<feature type="compositionally biased region" description="Basic and acidic residues" evidence="10">
    <location>
        <begin position="182"/>
        <end position="197"/>
    </location>
</feature>
<feature type="region of interest" description="Disordered" evidence="10">
    <location>
        <begin position="59"/>
        <end position="88"/>
    </location>
</feature>
<evidence type="ECO:0000256" key="7">
    <source>
        <dbReference type="ARBA" id="ARBA00025162"/>
    </source>
</evidence>
<dbReference type="PRINTS" id="PR00315">
    <property type="entry name" value="ELONGATNFCT"/>
</dbReference>
<feature type="region of interest" description="Disordered" evidence="10">
    <location>
        <begin position="403"/>
        <end position="468"/>
    </location>
</feature>
<dbReference type="CDD" id="cd01887">
    <property type="entry name" value="IF2_eIF5B"/>
    <property type="match status" value="1"/>
</dbReference>
<evidence type="ECO:0000259" key="11">
    <source>
        <dbReference type="PROSITE" id="PS51722"/>
    </source>
</evidence>
<keyword evidence="3 8" id="KW-0396">Initiation factor</keyword>
<dbReference type="Pfam" id="PF04760">
    <property type="entry name" value="IF2_N"/>
    <property type="match status" value="2"/>
</dbReference>
<dbReference type="HAMAP" id="MF_00100_B">
    <property type="entry name" value="IF_2_B"/>
    <property type="match status" value="1"/>
</dbReference>
<dbReference type="CDD" id="cd03692">
    <property type="entry name" value="mtIF2_IVc"/>
    <property type="match status" value="1"/>
</dbReference>
<dbReference type="InterPro" id="IPR027417">
    <property type="entry name" value="P-loop_NTPase"/>
</dbReference>
<dbReference type="InterPro" id="IPR005225">
    <property type="entry name" value="Small_GTP-bd"/>
</dbReference>
<feature type="compositionally biased region" description="Polar residues" evidence="10">
    <location>
        <begin position="59"/>
        <end position="72"/>
    </location>
</feature>
<gene>
    <name evidence="8 12" type="primary">infB</name>
    <name evidence="12" type="ORF">IQ229_07750</name>
</gene>
<reference evidence="12 13" key="1">
    <citation type="submission" date="2020-10" db="EMBL/GenBank/DDBJ databases">
        <authorList>
            <person name="Castelo-Branco R."/>
            <person name="Eusebio N."/>
            <person name="Adriana R."/>
            <person name="Vieira A."/>
            <person name="Brugerolle De Fraissinette N."/>
            <person name="Rezende De Castro R."/>
            <person name="Schneider M.P."/>
            <person name="Vasconcelos V."/>
            <person name="Leao P.N."/>
        </authorList>
    </citation>
    <scope>NUCLEOTIDE SEQUENCE [LARGE SCALE GENOMIC DNA]</scope>
    <source>
        <strain evidence="12 13">LEGE 07299</strain>
    </source>
</reference>
<dbReference type="InterPro" id="IPR000795">
    <property type="entry name" value="T_Tr_GTP-bd_dom"/>
</dbReference>
<feature type="binding site" evidence="8">
    <location>
        <begin position="557"/>
        <end position="564"/>
    </location>
    <ligand>
        <name>GTP</name>
        <dbReference type="ChEBI" id="CHEBI:37565"/>
    </ligand>
</feature>
<dbReference type="Pfam" id="PF00009">
    <property type="entry name" value="GTP_EFTU"/>
    <property type="match status" value="1"/>
</dbReference>
<comment type="similarity">
    <text evidence="1 8 9">Belongs to the TRAFAC class translation factor GTPase superfamily. Classic translation factor GTPase family. IF-2 subfamily.</text>
</comment>
<evidence type="ECO:0000256" key="9">
    <source>
        <dbReference type="RuleBase" id="RU000644"/>
    </source>
</evidence>
<comment type="caution">
    <text evidence="8">Lacks conserved residue(s) required for the propagation of feature annotation.</text>
</comment>
<keyword evidence="8" id="KW-0963">Cytoplasm</keyword>
<feature type="compositionally biased region" description="Basic and acidic residues" evidence="10">
    <location>
        <begin position="228"/>
        <end position="247"/>
    </location>
</feature>
<evidence type="ECO:0000256" key="3">
    <source>
        <dbReference type="ARBA" id="ARBA00022540"/>
    </source>
</evidence>
<dbReference type="Gene3D" id="3.40.50.300">
    <property type="entry name" value="P-loop containing nucleotide triphosphate hydrolases"/>
    <property type="match status" value="1"/>
</dbReference>
<dbReference type="PROSITE" id="PS51722">
    <property type="entry name" value="G_TR_2"/>
    <property type="match status" value="1"/>
</dbReference>
<dbReference type="Gene3D" id="3.40.50.10050">
    <property type="entry name" value="Translation initiation factor IF- 2, domain 3"/>
    <property type="match status" value="1"/>
</dbReference>
<evidence type="ECO:0000256" key="8">
    <source>
        <dbReference type="HAMAP-Rule" id="MF_00100"/>
    </source>
</evidence>
<accession>A0ABR9TYH3</accession>
<dbReference type="Pfam" id="PF11987">
    <property type="entry name" value="IF-2"/>
    <property type="match status" value="1"/>
</dbReference>
<evidence type="ECO:0000256" key="1">
    <source>
        <dbReference type="ARBA" id="ARBA00007733"/>
    </source>
</evidence>
<dbReference type="InterPro" id="IPR036925">
    <property type="entry name" value="TIF_IF2_dom3_sf"/>
</dbReference>
<comment type="function">
    <text evidence="7 8 9">One of the essential components for the initiation of protein synthesis. Protects formylmethionyl-tRNA from spontaneous hydrolysis and promotes its binding to the 30S ribosomal subunits. Also involved in the hydrolysis of GTP during the formation of the 70S ribosomal complex.</text>
</comment>
<dbReference type="GO" id="GO:0003743">
    <property type="term" value="F:translation initiation factor activity"/>
    <property type="evidence" value="ECO:0007669"/>
    <property type="project" value="UniProtKB-KW"/>
</dbReference>
<evidence type="ECO:0000313" key="12">
    <source>
        <dbReference type="EMBL" id="MBE9104837.1"/>
    </source>
</evidence>
<dbReference type="InterPro" id="IPR000178">
    <property type="entry name" value="TF_IF2_bacterial-like"/>
</dbReference>
<evidence type="ECO:0000256" key="4">
    <source>
        <dbReference type="ARBA" id="ARBA00022741"/>
    </source>
</evidence>
<dbReference type="InterPro" id="IPR009000">
    <property type="entry name" value="Transl_B-barrel_sf"/>
</dbReference>
<dbReference type="NCBIfam" id="TIGR00231">
    <property type="entry name" value="small_GTP"/>
    <property type="match status" value="1"/>
</dbReference>
<dbReference type="SUPFAM" id="SSF52540">
    <property type="entry name" value="P-loop containing nucleoside triphosphate hydrolases"/>
    <property type="match status" value="1"/>
</dbReference>
<dbReference type="Gene3D" id="2.40.30.10">
    <property type="entry name" value="Translation factors"/>
    <property type="match status" value="2"/>
</dbReference>
<dbReference type="SUPFAM" id="SSF50447">
    <property type="entry name" value="Translation proteins"/>
    <property type="match status" value="2"/>
</dbReference>
<evidence type="ECO:0000256" key="5">
    <source>
        <dbReference type="ARBA" id="ARBA00022917"/>
    </source>
</evidence>
<feature type="compositionally biased region" description="Low complexity" evidence="10">
    <location>
        <begin position="211"/>
        <end position="222"/>
    </location>
</feature>
<dbReference type="InterPro" id="IPR015760">
    <property type="entry name" value="TIF_IF2"/>
</dbReference>
<dbReference type="SUPFAM" id="SSF52156">
    <property type="entry name" value="Initiation factor IF2/eIF5b, domain 3"/>
    <property type="match status" value="1"/>
</dbReference>
<protein>
    <recommendedName>
        <fullName evidence="2 8">Translation initiation factor IF-2</fullName>
    </recommendedName>
</protein>
<evidence type="ECO:0000256" key="2">
    <source>
        <dbReference type="ARBA" id="ARBA00020675"/>
    </source>
</evidence>